<dbReference type="PROSITE" id="PS00893">
    <property type="entry name" value="NUDIX_BOX"/>
    <property type="match status" value="1"/>
</dbReference>
<keyword evidence="5" id="KW-1185">Reference proteome</keyword>
<dbReference type="Pfam" id="PF00293">
    <property type="entry name" value="NUDIX"/>
    <property type="match status" value="1"/>
</dbReference>
<feature type="domain" description="Nudix hydrolase" evidence="3">
    <location>
        <begin position="55"/>
        <end position="184"/>
    </location>
</feature>
<sequence length="198" mass="21888">MPATPAHLNWTELQPDDALPVQVLASRELTVGKRTVRTDRVRMPSGHEFEELYRPRGPKAVFVLPVTAAGEVVLLREYRHPVRAFVTGTVAGTLEEGEEPFAAAQRELLEEAGGTAGEWVALPAFYPNASFSGAVYFAFIAFGVQLGENRLMPDETIERMVLPLAEAYRRLRAGEIHDAPGSLVMWHALAELQRRGLL</sequence>
<name>A0ABV8A4D3_9DEIO</name>
<dbReference type="PANTHER" id="PTHR11839:SF18">
    <property type="entry name" value="NUDIX HYDROLASE DOMAIN-CONTAINING PROTEIN"/>
    <property type="match status" value="1"/>
</dbReference>
<dbReference type="Gene3D" id="3.90.79.10">
    <property type="entry name" value="Nucleoside Triphosphate Pyrophosphohydrolase"/>
    <property type="match status" value="1"/>
</dbReference>
<protein>
    <submittedName>
        <fullName evidence="4">NUDIX domain-containing protein</fullName>
    </submittedName>
</protein>
<dbReference type="PROSITE" id="PS51462">
    <property type="entry name" value="NUDIX"/>
    <property type="match status" value="1"/>
</dbReference>
<dbReference type="EMBL" id="JBHRZF010000078">
    <property type="protein sequence ID" value="MFC3860518.1"/>
    <property type="molecule type" value="Genomic_DNA"/>
</dbReference>
<evidence type="ECO:0000256" key="2">
    <source>
        <dbReference type="ARBA" id="ARBA00022801"/>
    </source>
</evidence>
<reference evidence="5" key="1">
    <citation type="journal article" date="2019" name="Int. J. Syst. Evol. Microbiol.">
        <title>The Global Catalogue of Microorganisms (GCM) 10K type strain sequencing project: providing services to taxonomists for standard genome sequencing and annotation.</title>
        <authorList>
            <consortium name="The Broad Institute Genomics Platform"/>
            <consortium name="The Broad Institute Genome Sequencing Center for Infectious Disease"/>
            <person name="Wu L."/>
            <person name="Ma J."/>
        </authorList>
    </citation>
    <scope>NUCLEOTIDE SEQUENCE [LARGE SCALE GENOMIC DNA]</scope>
    <source>
        <strain evidence="5">CCTCC AB 2013263</strain>
    </source>
</reference>
<accession>A0ABV8A4D3</accession>
<comment type="caution">
    <text evidence="4">The sequence shown here is derived from an EMBL/GenBank/DDBJ whole genome shotgun (WGS) entry which is preliminary data.</text>
</comment>
<dbReference type="RefSeq" id="WP_380076664.1">
    <property type="nucleotide sequence ID" value="NZ_JBHRZF010000078.1"/>
</dbReference>
<comment type="cofactor">
    <cofactor evidence="1">
        <name>Mg(2+)</name>
        <dbReference type="ChEBI" id="CHEBI:18420"/>
    </cofactor>
</comment>
<organism evidence="4 5">
    <name type="scientific">Deinococcus antarcticus</name>
    <dbReference type="NCBI Taxonomy" id="1298767"/>
    <lineage>
        <taxon>Bacteria</taxon>
        <taxon>Thermotogati</taxon>
        <taxon>Deinococcota</taxon>
        <taxon>Deinococci</taxon>
        <taxon>Deinococcales</taxon>
        <taxon>Deinococcaceae</taxon>
        <taxon>Deinococcus</taxon>
    </lineage>
</organism>
<evidence type="ECO:0000313" key="5">
    <source>
        <dbReference type="Proteomes" id="UP001595748"/>
    </source>
</evidence>
<gene>
    <name evidence="4" type="ORF">ACFOPQ_07035</name>
</gene>
<dbReference type="PANTHER" id="PTHR11839">
    <property type="entry name" value="UDP/ADP-SUGAR PYROPHOSPHATASE"/>
    <property type="match status" value="1"/>
</dbReference>
<proteinExistence type="predicted"/>
<dbReference type="InterPro" id="IPR020084">
    <property type="entry name" value="NUDIX_hydrolase_CS"/>
</dbReference>
<dbReference type="SUPFAM" id="SSF55811">
    <property type="entry name" value="Nudix"/>
    <property type="match status" value="1"/>
</dbReference>
<dbReference type="InterPro" id="IPR000086">
    <property type="entry name" value="NUDIX_hydrolase_dom"/>
</dbReference>
<evidence type="ECO:0000313" key="4">
    <source>
        <dbReference type="EMBL" id="MFC3860518.1"/>
    </source>
</evidence>
<evidence type="ECO:0000256" key="1">
    <source>
        <dbReference type="ARBA" id="ARBA00001946"/>
    </source>
</evidence>
<dbReference type="InterPro" id="IPR015797">
    <property type="entry name" value="NUDIX_hydrolase-like_dom_sf"/>
</dbReference>
<evidence type="ECO:0000259" key="3">
    <source>
        <dbReference type="PROSITE" id="PS51462"/>
    </source>
</evidence>
<dbReference type="Proteomes" id="UP001595748">
    <property type="component" value="Unassembled WGS sequence"/>
</dbReference>
<keyword evidence="2" id="KW-0378">Hydrolase</keyword>